<accession>A0A644ZZJ5</accession>
<evidence type="ECO:0000313" key="2">
    <source>
        <dbReference type="EMBL" id="MPM46076.1"/>
    </source>
</evidence>
<keyword evidence="1" id="KW-0812">Transmembrane</keyword>
<evidence type="ECO:0000256" key="1">
    <source>
        <dbReference type="SAM" id="Phobius"/>
    </source>
</evidence>
<gene>
    <name evidence="2" type="ORF">SDC9_92772</name>
</gene>
<dbReference type="PANTHER" id="PTHR42867">
    <property type="entry name" value="MEMBRANE PROTEIN-RELATED"/>
    <property type="match status" value="1"/>
</dbReference>
<proteinExistence type="predicted"/>
<dbReference type="InterPro" id="IPR010787">
    <property type="entry name" value="DUF1385"/>
</dbReference>
<evidence type="ECO:0008006" key="3">
    <source>
        <dbReference type="Google" id="ProtNLM"/>
    </source>
</evidence>
<protein>
    <recommendedName>
        <fullName evidence="3">DUF1385 domain-containing protein</fullName>
    </recommendedName>
</protein>
<dbReference type="AlphaFoldDB" id="A0A644ZZJ5"/>
<comment type="caution">
    <text evidence="2">The sequence shown here is derived from an EMBL/GenBank/DDBJ whole genome shotgun (WGS) entry which is preliminary data.</text>
</comment>
<dbReference type="EMBL" id="VSSQ01011131">
    <property type="protein sequence ID" value="MPM46076.1"/>
    <property type="molecule type" value="Genomic_DNA"/>
</dbReference>
<reference evidence="2" key="1">
    <citation type="submission" date="2019-08" db="EMBL/GenBank/DDBJ databases">
        <authorList>
            <person name="Kucharzyk K."/>
            <person name="Murdoch R.W."/>
            <person name="Higgins S."/>
            <person name="Loffler F."/>
        </authorList>
    </citation>
    <scope>NUCLEOTIDE SEQUENCE</scope>
</reference>
<dbReference type="PANTHER" id="PTHR42867:SF1">
    <property type="entry name" value="MEMBRANE PROTEIN-RELATED"/>
    <property type="match status" value="1"/>
</dbReference>
<dbReference type="Pfam" id="PF07136">
    <property type="entry name" value="DUF1385"/>
    <property type="match status" value="1"/>
</dbReference>
<organism evidence="2">
    <name type="scientific">bioreactor metagenome</name>
    <dbReference type="NCBI Taxonomy" id="1076179"/>
    <lineage>
        <taxon>unclassified sequences</taxon>
        <taxon>metagenomes</taxon>
        <taxon>ecological metagenomes</taxon>
    </lineage>
</organism>
<feature type="transmembrane region" description="Helical" evidence="1">
    <location>
        <begin position="101"/>
        <end position="123"/>
    </location>
</feature>
<feature type="transmembrane region" description="Helical" evidence="1">
    <location>
        <begin position="135"/>
        <end position="155"/>
    </location>
</feature>
<keyword evidence="1" id="KW-0472">Membrane</keyword>
<feature type="transmembrane region" description="Helical" evidence="1">
    <location>
        <begin position="201"/>
        <end position="222"/>
    </location>
</feature>
<name>A0A644ZZJ5_9ZZZZ</name>
<sequence length="302" mass="34225">MTEKKQRQYTAYGGQAVIEGVMMKGPDGKTAVVCRKSSGELVTDIRQTIPLQKKYPFLGLPILRGVVAFLESMIGGIKILSFSAELYGADEEESLSEWQMLLAVALSLLLGIGLFMILPTVLLRFLPLQQITHPFLRNLLEGVVRILFFLVYLTAVSQMKDIRRVFQYHGAEHKTIYCYEAKEELTVANVRRYSTLHPRCGTSFLFIVMVVASLFFSLFGWPNLWLRVLYRLSLMPIVAGFSYEILRFMGKIAGENPVLDILIRPGLWMQKLTTREPDDLQIEVAIKALQAVLPPEEVVIHV</sequence>
<keyword evidence="1" id="KW-1133">Transmembrane helix</keyword>